<proteinExistence type="predicted"/>
<evidence type="ECO:0000313" key="2">
    <source>
        <dbReference type="Proteomes" id="UP000018719"/>
    </source>
</evidence>
<dbReference type="Proteomes" id="UP000018719">
    <property type="component" value="Unassembled WGS sequence"/>
</dbReference>
<protein>
    <submittedName>
        <fullName evidence="1">Uncharacterized protein</fullName>
    </submittedName>
</protein>
<organism evidence="1 2">
    <name type="scientific">Leptospira inadai serovar Lyme str. 10</name>
    <dbReference type="NCBI Taxonomy" id="1049790"/>
    <lineage>
        <taxon>Bacteria</taxon>
        <taxon>Pseudomonadati</taxon>
        <taxon>Spirochaetota</taxon>
        <taxon>Spirochaetia</taxon>
        <taxon>Leptospirales</taxon>
        <taxon>Leptospiraceae</taxon>
        <taxon>Leptospira</taxon>
    </lineage>
</organism>
<gene>
    <name evidence="1" type="ORF">LEP1GSC047_1824</name>
</gene>
<sequence>MRRTNSVNREIEIFLRVSIFFVRWRYLGSIQVDSVSG</sequence>
<accession>V6H8A2</accession>
<dbReference type="AlphaFoldDB" id="V6H8A2"/>
<comment type="caution">
    <text evidence="1">The sequence shown here is derived from an EMBL/GenBank/DDBJ whole genome shotgun (WGS) entry which is preliminary data.</text>
</comment>
<reference evidence="1 2" key="1">
    <citation type="submission" date="2013-05" db="EMBL/GenBank/DDBJ databases">
        <authorList>
            <person name="Harkins D.M."/>
            <person name="Durkin A.S."/>
            <person name="Brinkac L.M."/>
            <person name="Haft D.H."/>
            <person name="Selengut J.D."/>
            <person name="Sanka R."/>
            <person name="DePew J."/>
            <person name="Purushe J."/>
            <person name="Hartskeerl R.A."/>
            <person name="Ahmed A."/>
            <person name="van der Linden H."/>
            <person name="Goris M.G.A."/>
            <person name="Vinetz J.M."/>
            <person name="Sutton G.G."/>
            <person name="Nierman W.C."/>
            <person name="Fouts D.E."/>
        </authorList>
    </citation>
    <scope>NUCLEOTIDE SEQUENCE [LARGE SCALE GENOMIC DNA]</scope>
    <source>
        <strain evidence="1 2">10</strain>
    </source>
</reference>
<dbReference type="EMBL" id="AHMM02000025">
    <property type="protein sequence ID" value="EQA34902.1"/>
    <property type="molecule type" value="Genomic_DNA"/>
</dbReference>
<name>V6H8A2_9LEPT</name>
<evidence type="ECO:0000313" key="1">
    <source>
        <dbReference type="EMBL" id="EQA34902.1"/>
    </source>
</evidence>